<dbReference type="PANTHER" id="PTHR40045">
    <property type="entry name" value="YCGG FAMILY PROTEIN"/>
    <property type="match status" value="1"/>
</dbReference>
<protein>
    <submittedName>
        <fullName evidence="1">YqcI/YcgG family protein</fullName>
    </submittedName>
</protein>
<dbReference type="Pfam" id="PF08892">
    <property type="entry name" value="YqcI_YcgG"/>
    <property type="match status" value="1"/>
</dbReference>
<dbReference type="InterPro" id="IPR014988">
    <property type="entry name" value="Uncharacterised_YqcI/YcgG"/>
</dbReference>
<dbReference type="RefSeq" id="WP_141634664.1">
    <property type="nucleotide sequence ID" value="NZ_VIGB01000003.1"/>
</dbReference>
<evidence type="ECO:0000313" key="1">
    <source>
        <dbReference type="EMBL" id="TQF04073.1"/>
    </source>
</evidence>
<evidence type="ECO:0000313" key="2">
    <source>
        <dbReference type="Proteomes" id="UP000319103"/>
    </source>
</evidence>
<proteinExistence type="predicted"/>
<keyword evidence="2" id="KW-1185">Reference proteome</keyword>
<dbReference type="EMBL" id="VIGB01000003">
    <property type="protein sequence ID" value="TQF04073.1"/>
    <property type="molecule type" value="Genomic_DNA"/>
</dbReference>
<dbReference type="OrthoDB" id="283514at2"/>
<name>A0A540W513_9ACTN</name>
<comment type="caution">
    <text evidence="1">The sequence shown here is derived from an EMBL/GenBank/DDBJ whole genome shotgun (WGS) entry which is preliminary data.</text>
</comment>
<dbReference type="AlphaFoldDB" id="A0A540W513"/>
<reference evidence="1 2" key="1">
    <citation type="submission" date="2019-06" db="EMBL/GenBank/DDBJ databases">
        <title>Description of Kitasatospora acidophila sp. nov. isolated from pine grove soil, and reclassification of Streptomyces novaecaesareae to Kitasatospora novaeceasareae comb. nov.</title>
        <authorList>
            <person name="Kim M.J."/>
        </authorList>
    </citation>
    <scope>NUCLEOTIDE SEQUENCE [LARGE SCALE GENOMIC DNA]</scope>
    <source>
        <strain evidence="1 2">MMS16-CNU292</strain>
    </source>
</reference>
<gene>
    <name evidence="1" type="ORF">E6W39_19880</name>
</gene>
<dbReference type="PANTHER" id="PTHR40045:SF1">
    <property type="entry name" value="YQCI_YCGG FAMILY PROTEIN"/>
    <property type="match status" value="1"/>
</dbReference>
<organism evidence="1 2">
    <name type="scientific">Kitasatospora acidiphila</name>
    <dbReference type="NCBI Taxonomy" id="2567942"/>
    <lineage>
        <taxon>Bacteria</taxon>
        <taxon>Bacillati</taxon>
        <taxon>Actinomycetota</taxon>
        <taxon>Actinomycetes</taxon>
        <taxon>Kitasatosporales</taxon>
        <taxon>Streptomycetaceae</taxon>
        <taxon>Kitasatospora</taxon>
    </lineage>
</organism>
<accession>A0A540W513</accession>
<dbReference type="Proteomes" id="UP000319103">
    <property type="component" value="Unassembled WGS sequence"/>
</dbReference>
<sequence>MTAPRPTAPQAAEVFAALADFIGEEDFVCLGARAALRRGTIVHHHFEELGDESSVSAHLAALDAFLAGFEPDSRSFTSFVATFERPGDTTEPEFEAVLWRHLQALHDQDRRHPWSGLYDSDPGSADFAYSIHGHPFFVVGLHPGASRPSRRFRRPALVFNSHLQFNALGINFFKLRGRIRKREKALHGSVNPSFTTYKDEARHHSGRMTEQDWRCPFVPHPPSA</sequence>
<dbReference type="NCBIfam" id="NF041366">
    <property type="entry name" value="GntA_guanitoxin"/>
    <property type="match status" value="1"/>
</dbReference>